<dbReference type="EMBL" id="JANEYG010000142">
    <property type="protein sequence ID" value="KAJ8912206.1"/>
    <property type="molecule type" value="Genomic_DNA"/>
</dbReference>
<name>A0AAV8VEE3_9CUCU</name>
<gene>
    <name evidence="1" type="ORF">NQ315_003810</name>
</gene>
<dbReference type="AlphaFoldDB" id="A0AAV8VEE3"/>
<dbReference type="Proteomes" id="UP001159042">
    <property type="component" value="Unassembled WGS sequence"/>
</dbReference>
<accession>A0AAV8VEE3</accession>
<reference evidence="1 2" key="1">
    <citation type="journal article" date="2023" name="Insect Mol. Biol.">
        <title>Genome sequencing provides insights into the evolution of gene families encoding plant cell wall-degrading enzymes in longhorned beetles.</title>
        <authorList>
            <person name="Shin N.R."/>
            <person name="Okamura Y."/>
            <person name="Kirsch R."/>
            <person name="Pauchet Y."/>
        </authorList>
    </citation>
    <scope>NUCLEOTIDE SEQUENCE [LARGE SCALE GENOMIC DNA]</scope>
    <source>
        <strain evidence="1">EAD_L_NR</strain>
    </source>
</reference>
<sequence>MIESEKNNSRMKPIGKKMKIKNQKLGLVVLPEIEINCFLPLKTHPLPLPDLRSPGDSFSSNPNYPISPYLIISNFNVINKRRYHAT</sequence>
<proteinExistence type="predicted"/>
<organism evidence="1 2">
    <name type="scientific">Exocentrus adspersus</name>
    <dbReference type="NCBI Taxonomy" id="1586481"/>
    <lineage>
        <taxon>Eukaryota</taxon>
        <taxon>Metazoa</taxon>
        <taxon>Ecdysozoa</taxon>
        <taxon>Arthropoda</taxon>
        <taxon>Hexapoda</taxon>
        <taxon>Insecta</taxon>
        <taxon>Pterygota</taxon>
        <taxon>Neoptera</taxon>
        <taxon>Endopterygota</taxon>
        <taxon>Coleoptera</taxon>
        <taxon>Polyphaga</taxon>
        <taxon>Cucujiformia</taxon>
        <taxon>Chrysomeloidea</taxon>
        <taxon>Cerambycidae</taxon>
        <taxon>Lamiinae</taxon>
        <taxon>Acanthocinini</taxon>
        <taxon>Exocentrus</taxon>
    </lineage>
</organism>
<evidence type="ECO:0000313" key="2">
    <source>
        <dbReference type="Proteomes" id="UP001159042"/>
    </source>
</evidence>
<evidence type="ECO:0000313" key="1">
    <source>
        <dbReference type="EMBL" id="KAJ8912206.1"/>
    </source>
</evidence>
<protein>
    <submittedName>
        <fullName evidence="1">Uncharacterized protein</fullName>
    </submittedName>
</protein>
<comment type="caution">
    <text evidence="1">The sequence shown here is derived from an EMBL/GenBank/DDBJ whole genome shotgun (WGS) entry which is preliminary data.</text>
</comment>
<keyword evidence="2" id="KW-1185">Reference proteome</keyword>